<dbReference type="RefSeq" id="WP_060917403.1">
    <property type="nucleotide sequence ID" value="NZ_KQ960022.1"/>
</dbReference>
<dbReference type="EMBL" id="LSDD01000030">
    <property type="protein sequence ID" value="KXB69191.1"/>
    <property type="molecule type" value="Genomic_DNA"/>
</dbReference>
<reference evidence="5" key="1">
    <citation type="submission" date="2016-01" db="EMBL/GenBank/DDBJ databases">
        <authorList>
            <person name="Mitreva M."/>
            <person name="Pepin K.H."/>
            <person name="Mihindukulasuriya K.A."/>
            <person name="Fulton R."/>
            <person name="Fronick C."/>
            <person name="O'Laughlin M."/>
            <person name="Miner T."/>
            <person name="Herter B."/>
            <person name="Rosa B.A."/>
            <person name="Cordes M."/>
            <person name="Tomlinson C."/>
            <person name="Wollam A."/>
            <person name="Palsikar V.B."/>
            <person name="Mardis E.R."/>
            <person name="Wilson R.K."/>
        </authorList>
    </citation>
    <scope>NUCLEOTIDE SEQUENCE [LARGE SCALE GENOMIC DNA]</scope>
    <source>
        <strain evidence="5">KA00185</strain>
    </source>
</reference>
<comment type="similarity">
    <text evidence="1">Belongs to the PspA/Vipp/IM30 family.</text>
</comment>
<evidence type="ECO:0000313" key="4">
    <source>
        <dbReference type="EMBL" id="KXB69191.1"/>
    </source>
</evidence>
<evidence type="ECO:0000256" key="3">
    <source>
        <dbReference type="SAM" id="MobiDB-lite"/>
    </source>
</evidence>
<sequence length="229" mass="25954">MAGILERFKTIMASNINAMLDKMEDPEKMIDQYLRDMEKDLGSVKAETVAVMAQESAAKRKVLECEDEIKKMESYAKKALQAGNEADARMFLEKKESIKIKLESLEKEKMVAVENSLKMREMHDKLTSDIQKLNARRNEIKAKIKMAKSAQKISKLSSSTGISGKMDAFNSVEEKANRMLDEANASIELDSPKRDEVDDLMKKYDDAESKENSSAVDDELERLKKEMGI</sequence>
<protein>
    <submittedName>
        <fullName evidence="4">PspA/IM30 family protein</fullName>
    </submittedName>
</protein>
<proteinExistence type="inferred from homology"/>
<evidence type="ECO:0000256" key="2">
    <source>
        <dbReference type="SAM" id="Coils"/>
    </source>
</evidence>
<name>A0A134ANB6_9FUSO</name>
<dbReference type="Proteomes" id="UP000070483">
    <property type="component" value="Unassembled WGS sequence"/>
</dbReference>
<comment type="caution">
    <text evidence="4">The sequence shown here is derived from an EMBL/GenBank/DDBJ whole genome shotgun (WGS) entry which is preliminary data.</text>
</comment>
<dbReference type="OrthoDB" id="9779630at2"/>
<dbReference type="Pfam" id="PF04012">
    <property type="entry name" value="PspA_IM30"/>
    <property type="match status" value="1"/>
</dbReference>
<keyword evidence="5" id="KW-1185">Reference proteome</keyword>
<organism evidence="4 5">
    <name type="scientific">Leptotrichia wadei</name>
    <dbReference type="NCBI Taxonomy" id="157687"/>
    <lineage>
        <taxon>Bacteria</taxon>
        <taxon>Fusobacteriati</taxon>
        <taxon>Fusobacteriota</taxon>
        <taxon>Fusobacteriia</taxon>
        <taxon>Fusobacteriales</taxon>
        <taxon>Leptotrichiaceae</taxon>
        <taxon>Leptotrichia</taxon>
    </lineage>
</organism>
<dbReference type="AlphaFoldDB" id="A0A134ANB6"/>
<keyword evidence="2" id="KW-0175">Coiled coil</keyword>
<accession>A0A134ANB6</accession>
<dbReference type="PANTHER" id="PTHR31088">
    <property type="entry name" value="MEMBRANE-ASSOCIATED PROTEIN VIPP1, CHLOROPLASTIC"/>
    <property type="match status" value="1"/>
</dbReference>
<dbReference type="PANTHER" id="PTHR31088:SF6">
    <property type="entry name" value="PHAGE SHOCK PROTEIN A"/>
    <property type="match status" value="1"/>
</dbReference>
<evidence type="ECO:0000313" key="5">
    <source>
        <dbReference type="Proteomes" id="UP000070483"/>
    </source>
</evidence>
<dbReference type="STRING" id="157687.HMPREF3180_00438"/>
<feature type="region of interest" description="Disordered" evidence="3">
    <location>
        <begin position="204"/>
        <end position="229"/>
    </location>
</feature>
<evidence type="ECO:0000256" key="1">
    <source>
        <dbReference type="ARBA" id="ARBA00043985"/>
    </source>
</evidence>
<dbReference type="PATRIC" id="fig|157687.3.peg.440"/>
<feature type="coiled-coil region" evidence="2">
    <location>
        <begin position="88"/>
        <end position="150"/>
    </location>
</feature>
<gene>
    <name evidence="4" type="ORF">HMPREF3180_00438</name>
</gene>
<dbReference type="InterPro" id="IPR007157">
    <property type="entry name" value="PspA_VIPP1"/>
</dbReference>